<dbReference type="EMBL" id="VUJU01014337">
    <property type="protein sequence ID" value="KAF0702304.1"/>
    <property type="molecule type" value="Genomic_DNA"/>
</dbReference>
<gene>
    <name evidence="2" type="ORF">FWK35_00034464</name>
</gene>
<keyword evidence="3" id="KW-1185">Reference proteome</keyword>
<dbReference type="PANTHER" id="PTHR45749">
    <property type="match status" value="1"/>
</dbReference>
<name>A0A6G0VMY5_APHCR</name>
<protein>
    <submittedName>
        <fullName evidence="2">Zinc finger MYM-type protein 1-like</fullName>
    </submittedName>
</protein>
<dbReference type="SUPFAM" id="SSF53098">
    <property type="entry name" value="Ribonuclease H-like"/>
    <property type="match status" value="1"/>
</dbReference>
<evidence type="ECO:0000313" key="3">
    <source>
        <dbReference type="Proteomes" id="UP000478052"/>
    </source>
</evidence>
<dbReference type="InterPro" id="IPR012337">
    <property type="entry name" value="RNaseH-like_sf"/>
</dbReference>
<dbReference type="Proteomes" id="UP000478052">
    <property type="component" value="Unassembled WGS sequence"/>
</dbReference>
<dbReference type="PANTHER" id="PTHR45749:SF23">
    <property type="entry name" value="ZINC FINGER MYM-TYPE PROTEIN 1-LIKE"/>
    <property type="match status" value="1"/>
</dbReference>
<sequence length="460" mass="52558">MSNKKSGHQFQKIRQEKLAKQKDVLLKTKKLDGFLCKVDLSDVNVDEMCNGKNLMEVQDDNSTEEVQRFPTDPADWLRTASFIKCCAVHGVDQNNNNNFIQSKNQYSVDKVRFCDKTMFFQNYQMVKKFHVHANDDFNDSKNEHKRLKEHEGSLNLKTCILKLKDLGQEQERLDSMLLVQIKHEKMYWRSVLEREVSEIKTLASRGLPSRGQEEIFGSSKNGNYMMLLELLSEFDPFLAQHISKYGNSGSDTTSYLSSTICDEIIVLMAKKVKEVIINEVKSRKYYSIVVDSTPDITYSDQLAFILRYVSDKGVPTERFLEFIPKVGHKSLEIAETVIMIIENLKLNISDCRGQSYDTAKNISGCYNGLQALIKNINPLAFYIPCAAHSLNLVRSHAVECCNEAATFFGLMQNIYVFFSSSTHRWDLLNNNMASKSRTLNALSNTRLSSRDSACLSLNEN</sequence>
<proteinExistence type="predicted"/>
<organism evidence="2 3">
    <name type="scientific">Aphis craccivora</name>
    <name type="common">Cowpea aphid</name>
    <dbReference type="NCBI Taxonomy" id="307492"/>
    <lineage>
        <taxon>Eukaryota</taxon>
        <taxon>Metazoa</taxon>
        <taxon>Ecdysozoa</taxon>
        <taxon>Arthropoda</taxon>
        <taxon>Hexapoda</taxon>
        <taxon>Insecta</taxon>
        <taxon>Pterygota</taxon>
        <taxon>Neoptera</taxon>
        <taxon>Paraneoptera</taxon>
        <taxon>Hemiptera</taxon>
        <taxon>Sternorrhyncha</taxon>
        <taxon>Aphidomorpha</taxon>
        <taxon>Aphidoidea</taxon>
        <taxon>Aphididae</taxon>
        <taxon>Aphidini</taxon>
        <taxon>Aphis</taxon>
        <taxon>Aphis</taxon>
    </lineage>
</organism>
<dbReference type="OrthoDB" id="6591675at2759"/>
<reference evidence="2 3" key="1">
    <citation type="submission" date="2019-08" db="EMBL/GenBank/DDBJ databases">
        <title>Whole genome of Aphis craccivora.</title>
        <authorList>
            <person name="Voronova N.V."/>
            <person name="Shulinski R.S."/>
            <person name="Bandarenka Y.V."/>
            <person name="Zhorov D.G."/>
            <person name="Warner D."/>
        </authorList>
    </citation>
    <scope>NUCLEOTIDE SEQUENCE [LARGE SCALE GENOMIC DNA]</scope>
    <source>
        <strain evidence="2">180601</strain>
        <tissue evidence="2">Whole Body</tissue>
    </source>
</reference>
<evidence type="ECO:0000313" key="2">
    <source>
        <dbReference type="EMBL" id="KAF0702304.1"/>
    </source>
</evidence>
<comment type="caution">
    <text evidence="2">The sequence shown here is derived from an EMBL/GenBank/DDBJ whole genome shotgun (WGS) entry which is preliminary data.</text>
</comment>
<dbReference type="InterPro" id="IPR025398">
    <property type="entry name" value="DUF4371"/>
</dbReference>
<accession>A0A6G0VMY5</accession>
<dbReference type="Pfam" id="PF14291">
    <property type="entry name" value="DUF4371"/>
    <property type="match status" value="1"/>
</dbReference>
<dbReference type="AlphaFoldDB" id="A0A6G0VMY5"/>
<evidence type="ECO:0000259" key="1">
    <source>
        <dbReference type="Pfam" id="PF14291"/>
    </source>
</evidence>
<feature type="domain" description="DUF4371" evidence="1">
    <location>
        <begin position="161"/>
        <end position="368"/>
    </location>
</feature>